<keyword evidence="8" id="KW-1185">Reference proteome</keyword>
<keyword evidence="5 6" id="KW-0472">Membrane</keyword>
<dbReference type="Proteomes" id="UP000001194">
    <property type="component" value="Unassembled WGS sequence"/>
</dbReference>
<dbReference type="InParanoid" id="B0DQK5"/>
<accession>B0DQK5</accession>
<dbReference type="GO" id="GO:0015085">
    <property type="term" value="F:calcium ion transmembrane transporter activity"/>
    <property type="evidence" value="ECO:0007669"/>
    <property type="project" value="TreeGrafter"/>
</dbReference>
<comment type="similarity">
    <text evidence="2 6">Belongs to the GDT1 family.</text>
</comment>
<evidence type="ECO:0000256" key="4">
    <source>
        <dbReference type="ARBA" id="ARBA00022989"/>
    </source>
</evidence>
<sequence>MTTLEMRHPQMPVLAGTFGSLIVMSILSAAMGHLLPTLIPWKWTQRAASVLFLVLSMKMFIEARGMKAWNIKPRGWRNAEFTYTVARRIKALVLNPPLPSPPKSAVTSERRLPMTAMTFWVLHAHRTRRLAWRHSNHLCARHRLHHLQGVMPRKCL</sequence>
<dbReference type="Pfam" id="PF01169">
    <property type="entry name" value="GDT1"/>
    <property type="match status" value="1"/>
</dbReference>
<dbReference type="InterPro" id="IPR001727">
    <property type="entry name" value="GDT1-like"/>
</dbReference>
<feature type="transmembrane region" description="Helical" evidence="6">
    <location>
        <begin position="12"/>
        <end position="31"/>
    </location>
</feature>
<dbReference type="OrthoDB" id="442680at2759"/>
<evidence type="ECO:0000256" key="3">
    <source>
        <dbReference type="ARBA" id="ARBA00022692"/>
    </source>
</evidence>
<comment type="caution">
    <text evidence="6">Lacks conserved residue(s) required for the propagation of feature annotation.</text>
</comment>
<keyword evidence="4 6" id="KW-1133">Transmembrane helix</keyword>
<dbReference type="GO" id="GO:0005384">
    <property type="term" value="F:manganese ion transmembrane transporter activity"/>
    <property type="evidence" value="ECO:0007669"/>
    <property type="project" value="TreeGrafter"/>
</dbReference>
<dbReference type="GO" id="GO:0005794">
    <property type="term" value="C:Golgi apparatus"/>
    <property type="evidence" value="ECO:0007669"/>
    <property type="project" value="TreeGrafter"/>
</dbReference>
<dbReference type="PANTHER" id="PTHR12608:SF1">
    <property type="entry name" value="TRANSMEMBRANE PROTEIN 165"/>
    <property type="match status" value="1"/>
</dbReference>
<protein>
    <recommendedName>
        <fullName evidence="6">GDT1 family protein</fullName>
    </recommendedName>
</protein>
<dbReference type="GO" id="GO:0032472">
    <property type="term" value="P:Golgi calcium ion transport"/>
    <property type="evidence" value="ECO:0007669"/>
    <property type="project" value="TreeGrafter"/>
</dbReference>
<evidence type="ECO:0000256" key="1">
    <source>
        <dbReference type="ARBA" id="ARBA00004141"/>
    </source>
</evidence>
<dbReference type="GO" id="GO:0000329">
    <property type="term" value="C:fungal-type vacuole membrane"/>
    <property type="evidence" value="ECO:0007669"/>
    <property type="project" value="TreeGrafter"/>
</dbReference>
<dbReference type="GO" id="GO:0032468">
    <property type="term" value="P:Golgi calcium ion homeostasis"/>
    <property type="evidence" value="ECO:0007669"/>
    <property type="project" value="TreeGrafter"/>
</dbReference>
<evidence type="ECO:0000256" key="2">
    <source>
        <dbReference type="ARBA" id="ARBA00009190"/>
    </source>
</evidence>
<keyword evidence="3 6" id="KW-0812">Transmembrane</keyword>
<dbReference type="RefSeq" id="XP_001886191.1">
    <property type="nucleotide sequence ID" value="XM_001886156.1"/>
</dbReference>
<evidence type="ECO:0000313" key="8">
    <source>
        <dbReference type="Proteomes" id="UP000001194"/>
    </source>
</evidence>
<dbReference type="KEGG" id="lbc:LACBIDRAFT_307613"/>
<organism evidence="8">
    <name type="scientific">Laccaria bicolor (strain S238N-H82 / ATCC MYA-4686)</name>
    <name type="common">Bicoloured deceiver</name>
    <name type="synonym">Laccaria laccata var. bicolor</name>
    <dbReference type="NCBI Taxonomy" id="486041"/>
    <lineage>
        <taxon>Eukaryota</taxon>
        <taxon>Fungi</taxon>
        <taxon>Dikarya</taxon>
        <taxon>Basidiomycota</taxon>
        <taxon>Agaricomycotina</taxon>
        <taxon>Agaricomycetes</taxon>
        <taxon>Agaricomycetidae</taxon>
        <taxon>Agaricales</taxon>
        <taxon>Agaricineae</taxon>
        <taxon>Hydnangiaceae</taxon>
        <taxon>Laccaria</taxon>
    </lineage>
</organism>
<evidence type="ECO:0000256" key="5">
    <source>
        <dbReference type="ARBA" id="ARBA00023136"/>
    </source>
</evidence>
<name>B0DQK5_LACBS</name>
<dbReference type="EMBL" id="DS547126">
    <property type="protein sequence ID" value="EDR03050.1"/>
    <property type="molecule type" value="Genomic_DNA"/>
</dbReference>
<dbReference type="PANTHER" id="PTHR12608">
    <property type="entry name" value="TRANSMEMBRANE PROTEIN HTP-1 RELATED"/>
    <property type="match status" value="1"/>
</dbReference>
<evidence type="ECO:0000313" key="7">
    <source>
        <dbReference type="EMBL" id="EDR03050.1"/>
    </source>
</evidence>
<comment type="subcellular location">
    <subcellularLocation>
        <location evidence="1 6">Membrane</location>
        <topology evidence="1 6">Multi-pass membrane protein</topology>
    </subcellularLocation>
</comment>
<evidence type="ECO:0000256" key="6">
    <source>
        <dbReference type="RuleBase" id="RU365102"/>
    </source>
</evidence>
<dbReference type="HOGENOM" id="CLU_1686921_0_0_1"/>
<proteinExistence type="inferred from homology"/>
<dbReference type="GeneID" id="6081892"/>
<reference evidence="7 8" key="1">
    <citation type="journal article" date="2008" name="Nature">
        <title>The genome of Laccaria bicolor provides insights into mycorrhizal symbiosis.</title>
        <authorList>
            <person name="Martin F."/>
            <person name="Aerts A."/>
            <person name="Ahren D."/>
            <person name="Brun A."/>
            <person name="Danchin E.G.J."/>
            <person name="Duchaussoy F."/>
            <person name="Gibon J."/>
            <person name="Kohler A."/>
            <person name="Lindquist E."/>
            <person name="Pereda V."/>
            <person name="Salamov A."/>
            <person name="Shapiro H.J."/>
            <person name="Wuyts J."/>
            <person name="Blaudez D."/>
            <person name="Buee M."/>
            <person name="Brokstein P."/>
            <person name="Canbaeck B."/>
            <person name="Cohen D."/>
            <person name="Courty P.E."/>
            <person name="Coutinho P.M."/>
            <person name="Delaruelle C."/>
            <person name="Detter J.C."/>
            <person name="Deveau A."/>
            <person name="DiFazio S."/>
            <person name="Duplessis S."/>
            <person name="Fraissinet-Tachet L."/>
            <person name="Lucic E."/>
            <person name="Frey-Klett P."/>
            <person name="Fourrey C."/>
            <person name="Feussner I."/>
            <person name="Gay G."/>
            <person name="Grimwood J."/>
            <person name="Hoegger P.J."/>
            <person name="Jain P."/>
            <person name="Kilaru S."/>
            <person name="Labbe J."/>
            <person name="Lin Y.C."/>
            <person name="Legue V."/>
            <person name="Le Tacon F."/>
            <person name="Marmeisse R."/>
            <person name="Melayah D."/>
            <person name="Montanini B."/>
            <person name="Muratet M."/>
            <person name="Nehls U."/>
            <person name="Niculita-Hirzel H."/>
            <person name="Oudot-Le Secq M.P."/>
            <person name="Peter M."/>
            <person name="Quesneville H."/>
            <person name="Rajashekar B."/>
            <person name="Reich M."/>
            <person name="Rouhier N."/>
            <person name="Schmutz J."/>
            <person name="Yin T."/>
            <person name="Chalot M."/>
            <person name="Henrissat B."/>
            <person name="Kuees U."/>
            <person name="Lucas S."/>
            <person name="Van de Peer Y."/>
            <person name="Podila G.K."/>
            <person name="Polle A."/>
            <person name="Pukkila P.J."/>
            <person name="Richardson P.M."/>
            <person name="Rouze P."/>
            <person name="Sanders I.R."/>
            <person name="Stajich J.E."/>
            <person name="Tunlid A."/>
            <person name="Tuskan G."/>
            <person name="Grigoriev I.V."/>
        </authorList>
    </citation>
    <scope>NUCLEOTIDE SEQUENCE [LARGE SCALE GENOMIC DNA]</scope>
    <source>
        <strain evidence="8">S238N-H82 / ATCC MYA-4686</strain>
    </source>
</reference>
<gene>
    <name evidence="7" type="ORF">LACBIDRAFT_307613</name>
</gene>
<dbReference type="AlphaFoldDB" id="B0DQK5"/>